<evidence type="ECO:0000256" key="1">
    <source>
        <dbReference type="ARBA" id="ARBA00022842"/>
    </source>
</evidence>
<dbReference type="PANTHER" id="PTHR31739:SF25">
    <property type="entry name" value="(E,E)-GERANYLLINALOOL SYNTHASE"/>
    <property type="match status" value="1"/>
</dbReference>
<dbReference type="GO" id="GO:0016102">
    <property type="term" value="P:diterpenoid biosynthetic process"/>
    <property type="evidence" value="ECO:0007669"/>
    <property type="project" value="TreeGrafter"/>
</dbReference>
<reference evidence="2" key="1">
    <citation type="journal article" date="2013" name="J. Plant Res.">
        <title>Effect of fungi and light on seed germination of three Opuntia species from semiarid lands of central Mexico.</title>
        <authorList>
            <person name="Delgado-Sanchez P."/>
            <person name="Jimenez-Bremont J.F."/>
            <person name="Guerrero-Gonzalez Mde L."/>
            <person name="Flores J."/>
        </authorList>
    </citation>
    <scope>NUCLEOTIDE SEQUENCE</scope>
    <source>
        <tissue evidence="2">Cladode</tissue>
    </source>
</reference>
<reference evidence="2" key="2">
    <citation type="submission" date="2020-07" db="EMBL/GenBank/DDBJ databases">
        <authorList>
            <person name="Vera ALvarez R."/>
            <person name="Arias-Moreno D.M."/>
            <person name="Jimenez-Jacinto V."/>
            <person name="Jimenez-Bremont J.F."/>
            <person name="Swaminathan K."/>
            <person name="Moose S.P."/>
            <person name="Guerrero-Gonzalez M.L."/>
            <person name="Marino-Ramirez L."/>
            <person name="Landsman D."/>
            <person name="Rodriguez-Kessler M."/>
            <person name="Delgado-Sanchez P."/>
        </authorList>
    </citation>
    <scope>NUCLEOTIDE SEQUENCE</scope>
    <source>
        <tissue evidence="2">Cladode</tissue>
    </source>
</reference>
<dbReference type="InterPro" id="IPR008930">
    <property type="entry name" value="Terpenoid_cyclase/PrenylTrfase"/>
</dbReference>
<dbReference type="EMBL" id="GISG01021087">
    <property type="protein sequence ID" value="MBA4618515.1"/>
    <property type="molecule type" value="Transcribed_RNA"/>
</dbReference>
<accession>A0A7C8YHW8</accession>
<dbReference type="GO" id="GO:0010333">
    <property type="term" value="F:terpene synthase activity"/>
    <property type="evidence" value="ECO:0007669"/>
    <property type="project" value="InterPro"/>
</dbReference>
<name>A0A7C8YHW8_OPUST</name>
<dbReference type="SUPFAM" id="SSF48239">
    <property type="entry name" value="Terpenoid cyclases/Protein prenyltransferases"/>
    <property type="match status" value="1"/>
</dbReference>
<evidence type="ECO:0000313" key="2">
    <source>
        <dbReference type="EMBL" id="MBA4618515.1"/>
    </source>
</evidence>
<dbReference type="AlphaFoldDB" id="A0A7C8YHW8"/>
<proteinExistence type="predicted"/>
<dbReference type="PANTHER" id="PTHR31739">
    <property type="entry name" value="ENT-COPALYL DIPHOSPHATE SYNTHASE, CHLOROPLASTIC"/>
    <property type="match status" value="1"/>
</dbReference>
<dbReference type="GO" id="GO:0000287">
    <property type="term" value="F:magnesium ion binding"/>
    <property type="evidence" value="ECO:0007669"/>
    <property type="project" value="TreeGrafter"/>
</dbReference>
<protein>
    <submittedName>
        <fullName evidence="2">Uncharacterized protein</fullName>
    </submittedName>
</protein>
<organism evidence="2">
    <name type="scientific">Opuntia streptacantha</name>
    <name type="common">Prickly pear cactus</name>
    <name type="synonym">Opuntia cardona</name>
    <dbReference type="NCBI Taxonomy" id="393608"/>
    <lineage>
        <taxon>Eukaryota</taxon>
        <taxon>Viridiplantae</taxon>
        <taxon>Streptophyta</taxon>
        <taxon>Embryophyta</taxon>
        <taxon>Tracheophyta</taxon>
        <taxon>Spermatophyta</taxon>
        <taxon>Magnoliopsida</taxon>
        <taxon>eudicotyledons</taxon>
        <taxon>Gunneridae</taxon>
        <taxon>Pentapetalae</taxon>
        <taxon>Caryophyllales</taxon>
        <taxon>Cactineae</taxon>
        <taxon>Cactaceae</taxon>
        <taxon>Opuntioideae</taxon>
        <taxon>Opuntia</taxon>
    </lineage>
</organism>
<keyword evidence="1" id="KW-0460">Magnesium</keyword>
<sequence length="257" mass="28894">MASCEGHIEALVNRVQEMMLKFEGEDSEPCLFLSPSAYDTAWLAMVPDFGEERERRPMFAGCLDWILENQRPEGFWGERDCHGYPTIDSVTSTLACIVALKTWGLGHDHIQKGMAFINSTSAKLLTSEGEDDHSKYPCWFVIVFPAMLELARDIGEQVTFPDDVKEVLADVFRHRRHILETKKQVEGNYDHHPPFLAYLEALPPTYKIDNETILSNLDHDGSLFQSPSATAAAYLATGDHQALSYLRRLLPNCTSGG</sequence>
<dbReference type="InterPro" id="IPR050148">
    <property type="entry name" value="Terpene_synthase-like"/>
</dbReference>
<dbReference type="Gene3D" id="1.50.10.160">
    <property type="match status" value="1"/>
</dbReference>